<keyword evidence="7" id="KW-1185">Reference proteome</keyword>
<feature type="signal peptide" evidence="5">
    <location>
        <begin position="1"/>
        <end position="25"/>
    </location>
</feature>
<evidence type="ECO:0000313" key="7">
    <source>
        <dbReference type="Proteomes" id="UP000237271"/>
    </source>
</evidence>
<dbReference type="AlphaFoldDB" id="A0A2P4XLI2"/>
<comment type="domain">
    <text evidence="5">The RxLR-dEER motif acts to carry the protein into the host cell cytoplasm through binding to cell surface phosphatidylinositol-3-phosphate.</text>
</comment>
<comment type="function">
    <text evidence="5">Effector that suppresses plant defense responses during pathogen infection.</text>
</comment>
<reference evidence="6 7" key="1">
    <citation type="journal article" date="2017" name="Genome Biol. Evol.">
        <title>Phytophthora megakarya and P. palmivora, closely related causal agents of cacao black pod rot, underwent increases in genome sizes and gene numbers by different mechanisms.</title>
        <authorList>
            <person name="Ali S.S."/>
            <person name="Shao J."/>
            <person name="Lary D.J."/>
            <person name="Kronmiller B."/>
            <person name="Shen D."/>
            <person name="Strem M.D."/>
            <person name="Amoako-Attah I."/>
            <person name="Akrofi A.Y."/>
            <person name="Begoude B.A."/>
            <person name="Ten Hoopen G.M."/>
            <person name="Coulibaly K."/>
            <person name="Kebe B.I."/>
            <person name="Melnick R.L."/>
            <person name="Guiltinan M.J."/>
            <person name="Tyler B.M."/>
            <person name="Meinhardt L.W."/>
            <person name="Bailey B.A."/>
        </authorList>
    </citation>
    <scope>NUCLEOTIDE SEQUENCE [LARGE SCALE GENOMIC DNA]</scope>
    <source>
        <strain evidence="7">sbr112.9</strain>
    </source>
</reference>
<comment type="similarity">
    <text evidence="2 5">Belongs to the RxLR effector family.</text>
</comment>
<protein>
    <recommendedName>
        <fullName evidence="5">RxLR effector protein</fullName>
    </recommendedName>
</protein>
<proteinExistence type="inferred from homology"/>
<dbReference type="Pfam" id="PF16810">
    <property type="entry name" value="RXLR"/>
    <property type="match status" value="1"/>
</dbReference>
<organism evidence="6 7">
    <name type="scientific">Phytophthora palmivora</name>
    <dbReference type="NCBI Taxonomy" id="4796"/>
    <lineage>
        <taxon>Eukaryota</taxon>
        <taxon>Sar</taxon>
        <taxon>Stramenopiles</taxon>
        <taxon>Oomycota</taxon>
        <taxon>Peronosporomycetes</taxon>
        <taxon>Peronosporales</taxon>
        <taxon>Peronosporaceae</taxon>
        <taxon>Phytophthora</taxon>
    </lineage>
</organism>
<dbReference type="InterPro" id="IPR031825">
    <property type="entry name" value="RXLR"/>
</dbReference>
<name>A0A2P4XLI2_9STRA</name>
<evidence type="ECO:0000256" key="3">
    <source>
        <dbReference type="ARBA" id="ARBA00022525"/>
    </source>
</evidence>
<keyword evidence="4 5" id="KW-0732">Signal</keyword>
<sequence length="245" mass="27665">MGLMTRSLLLAVFVLLTTVGTLTMATENTQIKISNVASPIAAISTRLLRNAKSVDDDVTDSEDRGLQSFISSLLSTRQINSWIKAGKTDDFVMNTLGLTGLTGEKLKNNPNFKKFQAFQVGRWLKENTPTSSVLEKLKLNELDYAALITADGYNTYVKYVFDLGKRANKYNIEDWPTLFGTGTIEQLKHRAGLLRWVHNEDLDMFMASTIRTIEQLKHRAGLLRWVHNEDLDMFMASTIRSQQVL</sequence>
<evidence type="ECO:0000256" key="4">
    <source>
        <dbReference type="ARBA" id="ARBA00022729"/>
    </source>
</evidence>
<comment type="caution">
    <text evidence="6">The sequence shown here is derived from an EMBL/GenBank/DDBJ whole genome shotgun (WGS) entry which is preliminary data.</text>
</comment>
<dbReference type="EMBL" id="NCKW01009622">
    <property type="protein sequence ID" value="POM66420.1"/>
    <property type="molecule type" value="Genomic_DNA"/>
</dbReference>
<evidence type="ECO:0000313" key="6">
    <source>
        <dbReference type="EMBL" id="POM66420.1"/>
    </source>
</evidence>
<keyword evidence="3 5" id="KW-0964">Secreted</keyword>
<dbReference type="OrthoDB" id="92956at2759"/>
<accession>A0A2P4XLI2</accession>
<evidence type="ECO:0000256" key="2">
    <source>
        <dbReference type="ARBA" id="ARBA00010400"/>
    </source>
</evidence>
<gene>
    <name evidence="6" type="ORF">PHPALM_17723</name>
</gene>
<evidence type="ECO:0000256" key="1">
    <source>
        <dbReference type="ARBA" id="ARBA00004613"/>
    </source>
</evidence>
<comment type="subcellular location">
    <subcellularLocation>
        <location evidence="1 5">Secreted</location>
    </subcellularLocation>
</comment>
<feature type="chain" id="PRO_5044949239" description="RxLR effector protein" evidence="5">
    <location>
        <begin position="26"/>
        <end position="245"/>
    </location>
</feature>
<dbReference type="Proteomes" id="UP000237271">
    <property type="component" value="Unassembled WGS sequence"/>
</dbReference>
<evidence type="ECO:0000256" key="5">
    <source>
        <dbReference type="RuleBase" id="RU367124"/>
    </source>
</evidence>